<dbReference type="PANTHER" id="PTHR35526">
    <property type="entry name" value="ANTI-SIGMA-F FACTOR RSBW-RELATED"/>
    <property type="match status" value="1"/>
</dbReference>
<evidence type="ECO:0000256" key="1">
    <source>
        <dbReference type="ARBA" id="ARBA00022527"/>
    </source>
</evidence>
<evidence type="ECO:0000259" key="2">
    <source>
        <dbReference type="Pfam" id="PF13581"/>
    </source>
</evidence>
<keyword evidence="1" id="KW-0723">Serine/threonine-protein kinase</keyword>
<dbReference type="CDD" id="cd16936">
    <property type="entry name" value="HATPase_RsbW-like"/>
    <property type="match status" value="1"/>
</dbReference>
<keyword evidence="1" id="KW-0808">Transferase</keyword>
<dbReference type="PANTHER" id="PTHR35526:SF3">
    <property type="entry name" value="ANTI-SIGMA-F FACTOR RSBW"/>
    <property type="match status" value="1"/>
</dbReference>
<dbReference type="EMBL" id="JACCCF010000001">
    <property type="protein sequence ID" value="NYE44417.1"/>
    <property type="molecule type" value="Genomic_DNA"/>
</dbReference>
<gene>
    <name evidence="4" type="ORF">HEB29_005428</name>
    <name evidence="3" type="ORF">Sfulv_57570</name>
</gene>
<evidence type="ECO:0000313" key="3">
    <source>
        <dbReference type="EMBL" id="GFN00947.1"/>
    </source>
</evidence>
<keyword evidence="5" id="KW-1185">Reference proteome</keyword>
<comment type="caution">
    <text evidence="3">The sequence shown here is derived from an EMBL/GenBank/DDBJ whole genome shotgun (WGS) entry which is preliminary data.</text>
</comment>
<dbReference type="AlphaFoldDB" id="A0A7J0CGW1"/>
<dbReference type="GO" id="GO:0004674">
    <property type="term" value="F:protein serine/threonine kinase activity"/>
    <property type="evidence" value="ECO:0007669"/>
    <property type="project" value="UniProtKB-KW"/>
</dbReference>
<dbReference type="InterPro" id="IPR036890">
    <property type="entry name" value="HATPase_C_sf"/>
</dbReference>
<dbReference type="Proteomes" id="UP000530403">
    <property type="component" value="Unassembled WGS sequence"/>
</dbReference>
<dbReference type="InterPro" id="IPR050267">
    <property type="entry name" value="Anti-sigma-factor_SerPK"/>
</dbReference>
<evidence type="ECO:0000313" key="4">
    <source>
        <dbReference type="EMBL" id="NYE44417.1"/>
    </source>
</evidence>
<keyword evidence="1" id="KW-0418">Kinase</keyword>
<name>A0A7J0CGW1_9ACTN</name>
<evidence type="ECO:0000313" key="6">
    <source>
        <dbReference type="Proteomes" id="UP000530403"/>
    </source>
</evidence>
<dbReference type="Pfam" id="PF13581">
    <property type="entry name" value="HATPase_c_2"/>
    <property type="match status" value="1"/>
</dbReference>
<dbReference type="SUPFAM" id="SSF55874">
    <property type="entry name" value="ATPase domain of HSP90 chaperone/DNA topoisomerase II/histidine kinase"/>
    <property type="match status" value="1"/>
</dbReference>
<sequence length="140" mass="15142">MQPQSEAQARTSTHRRFSGRCAENGRTVRTCTQARECVRRMLAGARGVEESRINDLLLVVSELATNAQRHAGGITDFSLDVDRGSATVSVTDASSDVPSYRCRKELTIGGFGWGIVLRLCREVAVSVHPGGKTIRAVVAL</sequence>
<dbReference type="Gene3D" id="3.30.565.10">
    <property type="entry name" value="Histidine kinase-like ATPase, C-terminal domain"/>
    <property type="match status" value="1"/>
</dbReference>
<feature type="domain" description="Histidine kinase/HSP90-like ATPase" evidence="2">
    <location>
        <begin position="30"/>
        <end position="137"/>
    </location>
</feature>
<proteinExistence type="predicted"/>
<dbReference type="InterPro" id="IPR003594">
    <property type="entry name" value="HATPase_dom"/>
</dbReference>
<evidence type="ECO:0000313" key="5">
    <source>
        <dbReference type="Proteomes" id="UP000498980"/>
    </source>
</evidence>
<dbReference type="RefSeq" id="WP_173317115.1">
    <property type="nucleotide sequence ID" value="NZ_BAAAUE010000022.1"/>
</dbReference>
<organism evidence="3 5">
    <name type="scientific">Streptomyces fulvorobeus</name>
    <dbReference type="NCBI Taxonomy" id="284028"/>
    <lineage>
        <taxon>Bacteria</taxon>
        <taxon>Bacillati</taxon>
        <taxon>Actinomycetota</taxon>
        <taxon>Actinomycetes</taxon>
        <taxon>Kitasatosporales</taxon>
        <taxon>Streptomycetaceae</taxon>
        <taxon>Streptomyces</taxon>
    </lineage>
</organism>
<protein>
    <submittedName>
        <fullName evidence="4">Anti-sigma regulatory factor (Ser/Thr protein kinase)</fullName>
    </submittedName>
</protein>
<accession>A0A7J0CGW1</accession>
<reference evidence="4 6" key="2">
    <citation type="submission" date="2020-07" db="EMBL/GenBank/DDBJ databases">
        <title>Sequencing the genomes of 1000 actinobacteria strains.</title>
        <authorList>
            <person name="Klenk H.-P."/>
        </authorList>
    </citation>
    <scope>NUCLEOTIDE SEQUENCE [LARGE SCALE GENOMIC DNA]</scope>
    <source>
        <strain evidence="4 6">DSM 41455</strain>
    </source>
</reference>
<dbReference type="EMBL" id="BLWC01000001">
    <property type="protein sequence ID" value="GFN00947.1"/>
    <property type="molecule type" value="Genomic_DNA"/>
</dbReference>
<dbReference type="Proteomes" id="UP000498980">
    <property type="component" value="Unassembled WGS sequence"/>
</dbReference>
<reference evidence="3 5" key="1">
    <citation type="submission" date="2020-05" db="EMBL/GenBank/DDBJ databases">
        <title>Whole genome shotgun sequence of Streptomyces fulvorobeus NBRC 15897.</title>
        <authorList>
            <person name="Komaki H."/>
            <person name="Tamura T."/>
        </authorList>
    </citation>
    <scope>NUCLEOTIDE SEQUENCE [LARGE SCALE GENOMIC DNA]</scope>
    <source>
        <strain evidence="3 5">NBRC 15897</strain>
    </source>
</reference>